<evidence type="ECO:0000259" key="5">
    <source>
        <dbReference type="PROSITE" id="PS51000"/>
    </source>
</evidence>
<dbReference type="InterPro" id="IPR028349">
    <property type="entry name" value="PafC-like"/>
</dbReference>
<dbReference type="InterPro" id="IPR036388">
    <property type="entry name" value="WH-like_DNA-bd_sf"/>
</dbReference>
<dbReference type="AlphaFoldDB" id="A0A7T4A124"/>
<dbReference type="Gene3D" id="1.10.10.10">
    <property type="entry name" value="Winged helix-like DNA-binding domain superfamily/Winged helix DNA-binding domain"/>
    <property type="match status" value="1"/>
</dbReference>
<dbReference type="Proteomes" id="UP000595374">
    <property type="component" value="Chromosome"/>
</dbReference>
<organism evidence="6 7">
    <name type="scientific">Brevibacterium casei</name>
    <dbReference type="NCBI Taxonomy" id="33889"/>
    <lineage>
        <taxon>Bacteria</taxon>
        <taxon>Bacillati</taxon>
        <taxon>Actinomycetota</taxon>
        <taxon>Actinomycetes</taxon>
        <taxon>Micrococcales</taxon>
        <taxon>Brevibacteriaceae</taxon>
        <taxon>Brevibacterium</taxon>
    </lineage>
</organism>
<dbReference type="PROSITE" id="PS51000">
    <property type="entry name" value="HTH_DEOR_2"/>
    <property type="match status" value="1"/>
</dbReference>
<accession>A0A7T4A124</accession>
<dbReference type="InterPro" id="IPR036390">
    <property type="entry name" value="WH_DNA-bd_sf"/>
</dbReference>
<dbReference type="PIRSF" id="PIRSF016838">
    <property type="entry name" value="PafC"/>
    <property type="match status" value="1"/>
</dbReference>
<dbReference type="InterPro" id="IPR001034">
    <property type="entry name" value="DeoR_HTH"/>
</dbReference>
<dbReference type="EMBL" id="CP065989">
    <property type="protein sequence ID" value="QQB15346.1"/>
    <property type="molecule type" value="Genomic_DNA"/>
</dbReference>
<dbReference type="SUPFAM" id="SSF46785">
    <property type="entry name" value="Winged helix' DNA-binding domain"/>
    <property type="match status" value="1"/>
</dbReference>
<dbReference type="Pfam" id="PF25583">
    <property type="entry name" value="WCX"/>
    <property type="match status" value="1"/>
</dbReference>
<dbReference type="PROSITE" id="PS00894">
    <property type="entry name" value="HTH_DEOR_1"/>
    <property type="match status" value="1"/>
</dbReference>
<dbReference type="PANTHER" id="PTHR34580:SF3">
    <property type="entry name" value="PROTEIN PAFB"/>
    <property type="match status" value="1"/>
</dbReference>
<dbReference type="PANTHER" id="PTHR34580">
    <property type="match status" value="1"/>
</dbReference>
<keyword evidence="2" id="KW-0238">DNA-binding</keyword>
<dbReference type="GO" id="GO:0003677">
    <property type="term" value="F:DNA binding"/>
    <property type="evidence" value="ECO:0007669"/>
    <property type="project" value="UniProtKB-KW"/>
</dbReference>
<evidence type="ECO:0000256" key="2">
    <source>
        <dbReference type="ARBA" id="ARBA00023125"/>
    </source>
</evidence>
<evidence type="ECO:0000313" key="7">
    <source>
        <dbReference type="Proteomes" id="UP000595374"/>
    </source>
</evidence>
<feature type="signal peptide" evidence="4">
    <location>
        <begin position="1"/>
        <end position="22"/>
    </location>
</feature>
<sequence length="319" mass="34071">MRTEVRLLRMLALLSSGRGLTAAELAAEFGVTTRTVRRDITALRELGYAIDAAPGVAGGYRAHSRTLLPPLQLAAGEAMATGLGLALLRGAGLSTATAESAGRKLTTMLPPTMAATVRAVETAVTVAPGHAPDVDHETVVTIASAISSRRRVTFAYAKPWTDAEAEQRRVEPAQLVVLGAHWYLFGWDLDREDWRVFRLDRMSAVRATTFPIPARTVPDAEAAVRRAVTAAAYEHTVILDVDAVKSEAEAWFPTRAATITEVPGGVRIEFGVTDLRWAAALTGSIPAACRVIAPGELIAELRALRTRVDAICNAEVSGK</sequence>
<protein>
    <submittedName>
        <fullName evidence="6">YafY family transcriptional regulator</fullName>
    </submittedName>
</protein>
<feature type="chain" id="PRO_5032288724" evidence="4">
    <location>
        <begin position="23"/>
        <end position="319"/>
    </location>
</feature>
<keyword evidence="4" id="KW-0732">Signal</keyword>
<dbReference type="InterPro" id="IPR026881">
    <property type="entry name" value="WYL_dom"/>
</dbReference>
<dbReference type="Pfam" id="PF13280">
    <property type="entry name" value="WYL"/>
    <property type="match status" value="1"/>
</dbReference>
<dbReference type="PROSITE" id="PS52050">
    <property type="entry name" value="WYL"/>
    <property type="match status" value="1"/>
</dbReference>
<evidence type="ECO:0000256" key="3">
    <source>
        <dbReference type="ARBA" id="ARBA00023163"/>
    </source>
</evidence>
<evidence type="ECO:0000313" key="6">
    <source>
        <dbReference type="EMBL" id="QQB15346.1"/>
    </source>
</evidence>
<evidence type="ECO:0000256" key="4">
    <source>
        <dbReference type="SAM" id="SignalP"/>
    </source>
</evidence>
<dbReference type="RefSeq" id="WP_198500366.1">
    <property type="nucleotide sequence ID" value="NZ_CP065989.1"/>
</dbReference>
<dbReference type="Pfam" id="PF08279">
    <property type="entry name" value="HTH_11"/>
    <property type="match status" value="1"/>
</dbReference>
<dbReference type="SMART" id="SM00420">
    <property type="entry name" value="HTH_DEOR"/>
    <property type="match status" value="1"/>
</dbReference>
<dbReference type="InterPro" id="IPR018356">
    <property type="entry name" value="Tscrpt_reg_HTH_DeoR_CS"/>
</dbReference>
<proteinExistence type="predicted"/>
<keyword evidence="3" id="KW-0804">Transcription</keyword>
<dbReference type="InterPro" id="IPR013196">
    <property type="entry name" value="HTH_11"/>
</dbReference>
<dbReference type="InterPro" id="IPR051534">
    <property type="entry name" value="CBASS_pafABC_assoc_protein"/>
</dbReference>
<reference evidence="6 7" key="1">
    <citation type="submission" date="2020-12" db="EMBL/GenBank/DDBJ databases">
        <title>FDA dAtabase for Regulatory Grade micrObial Sequences (FDA-ARGOS): Supporting development and validation of Infectious Disease Dx tests.</title>
        <authorList>
            <person name="Sproer C."/>
            <person name="Gronow S."/>
            <person name="Severitt S."/>
            <person name="Schroder I."/>
            <person name="Tallon L."/>
            <person name="Sadzewicz L."/>
            <person name="Zhao X."/>
            <person name="Boylan J."/>
            <person name="Ott S."/>
            <person name="Bowen H."/>
            <person name="Vavikolanu K."/>
            <person name="Mehta A."/>
            <person name="Aluvathingal J."/>
            <person name="Nadendla S."/>
            <person name="Lowell S."/>
            <person name="Myers T."/>
            <person name="Yan Y."/>
            <person name="Sichtig H."/>
        </authorList>
    </citation>
    <scope>NUCLEOTIDE SEQUENCE [LARGE SCALE GENOMIC DNA]</scope>
    <source>
        <strain evidence="6 7">FDAARGOS_990</strain>
    </source>
</reference>
<name>A0A7T4A124_9MICO</name>
<keyword evidence="1" id="KW-0805">Transcription regulation</keyword>
<evidence type="ECO:0000256" key="1">
    <source>
        <dbReference type="ARBA" id="ARBA00023015"/>
    </source>
</evidence>
<dbReference type="InterPro" id="IPR057727">
    <property type="entry name" value="WCX_dom"/>
</dbReference>
<feature type="domain" description="HTH deoR-type" evidence="5">
    <location>
        <begin position="3"/>
        <end position="58"/>
    </location>
</feature>
<gene>
    <name evidence="6" type="ORF">I6H47_05200</name>
</gene>
<dbReference type="GO" id="GO:0003700">
    <property type="term" value="F:DNA-binding transcription factor activity"/>
    <property type="evidence" value="ECO:0007669"/>
    <property type="project" value="InterPro"/>
</dbReference>